<feature type="transmembrane region" description="Helical" evidence="6">
    <location>
        <begin position="6"/>
        <end position="30"/>
    </location>
</feature>
<evidence type="ECO:0000256" key="1">
    <source>
        <dbReference type="ARBA" id="ARBA00004651"/>
    </source>
</evidence>
<proteinExistence type="predicted"/>
<dbReference type="PIRSF" id="PIRSF006324">
    <property type="entry name" value="LeuE"/>
    <property type="match status" value="1"/>
</dbReference>
<accession>A0ABT2ASJ1</accession>
<dbReference type="Proteomes" id="UP001206572">
    <property type="component" value="Unassembled WGS sequence"/>
</dbReference>
<keyword evidence="4 6" id="KW-1133">Transmembrane helix</keyword>
<evidence type="ECO:0000313" key="8">
    <source>
        <dbReference type="Proteomes" id="UP001206572"/>
    </source>
</evidence>
<feature type="transmembrane region" description="Helical" evidence="6">
    <location>
        <begin position="112"/>
        <end position="137"/>
    </location>
</feature>
<feature type="transmembrane region" description="Helical" evidence="6">
    <location>
        <begin position="72"/>
        <end position="92"/>
    </location>
</feature>
<dbReference type="Pfam" id="PF01810">
    <property type="entry name" value="LysE"/>
    <property type="match status" value="1"/>
</dbReference>
<evidence type="ECO:0000256" key="2">
    <source>
        <dbReference type="ARBA" id="ARBA00022475"/>
    </source>
</evidence>
<feature type="transmembrane region" description="Helical" evidence="6">
    <location>
        <begin position="149"/>
        <end position="171"/>
    </location>
</feature>
<keyword evidence="2" id="KW-1003">Cell membrane</keyword>
<keyword evidence="8" id="KW-1185">Reference proteome</keyword>
<keyword evidence="3 6" id="KW-0812">Transmembrane</keyword>
<dbReference type="InterPro" id="IPR001123">
    <property type="entry name" value="LeuE-type"/>
</dbReference>
<dbReference type="RefSeq" id="WP_258830218.1">
    <property type="nucleotide sequence ID" value="NZ_JANUHA010000024.1"/>
</dbReference>
<evidence type="ECO:0000256" key="5">
    <source>
        <dbReference type="ARBA" id="ARBA00023136"/>
    </source>
</evidence>
<comment type="subcellular location">
    <subcellularLocation>
        <location evidence="1">Cell membrane</location>
        <topology evidence="1">Multi-pass membrane protein</topology>
    </subcellularLocation>
</comment>
<reference evidence="7 8" key="1">
    <citation type="submission" date="2022-08" db="EMBL/GenBank/DDBJ databases">
        <title>Reclassification of Massilia species as members of the genera Telluria, Duganella, Pseudoduganella, Mokoshia gen. nov. and Zemynaea gen. nov. using orthogonal and non-orthogonal genome-based approaches.</title>
        <authorList>
            <person name="Bowman J.P."/>
        </authorList>
    </citation>
    <scope>NUCLEOTIDE SEQUENCE [LARGE SCALE GENOMIC DNA]</scope>
    <source>
        <strain evidence="7 8">JCM 31661</strain>
    </source>
</reference>
<feature type="transmembrane region" description="Helical" evidence="6">
    <location>
        <begin position="183"/>
        <end position="207"/>
    </location>
</feature>
<sequence>MADFAQLGLFFVVVFGVIALPGLDMAFVLASSLRGGNGAGMAAVGGIMLGGVAHVLMGVLGVAAILAVWPPLFNAVLLAGALYIAWIGWTLLRSREGVALPEARAGRGGPVFLQGMLTCLLNPKAYVFMLAIFPQFLHPERGHLWTQAALLGLITALTQAMVYGTVAAGALRAQRWLGGNPRAGLAAARAVGAVLVGAALLTVLQGWA</sequence>
<name>A0ABT2ASJ1_9BURK</name>
<gene>
    <name evidence="7" type="ORF">NX780_22985</name>
</gene>
<evidence type="ECO:0000256" key="3">
    <source>
        <dbReference type="ARBA" id="ARBA00022692"/>
    </source>
</evidence>
<organism evidence="7 8">
    <name type="scientific">Massilia agri</name>
    <dbReference type="NCBI Taxonomy" id="1886785"/>
    <lineage>
        <taxon>Bacteria</taxon>
        <taxon>Pseudomonadati</taxon>
        <taxon>Pseudomonadota</taxon>
        <taxon>Betaproteobacteria</taxon>
        <taxon>Burkholderiales</taxon>
        <taxon>Oxalobacteraceae</taxon>
        <taxon>Telluria group</taxon>
        <taxon>Massilia</taxon>
    </lineage>
</organism>
<keyword evidence="5 6" id="KW-0472">Membrane</keyword>
<dbReference type="PANTHER" id="PTHR30086">
    <property type="entry name" value="ARGININE EXPORTER PROTEIN ARGO"/>
    <property type="match status" value="1"/>
</dbReference>
<evidence type="ECO:0000313" key="7">
    <source>
        <dbReference type="EMBL" id="MCS0599217.1"/>
    </source>
</evidence>
<evidence type="ECO:0000256" key="4">
    <source>
        <dbReference type="ARBA" id="ARBA00022989"/>
    </source>
</evidence>
<comment type="caution">
    <text evidence="7">The sequence shown here is derived from an EMBL/GenBank/DDBJ whole genome shotgun (WGS) entry which is preliminary data.</text>
</comment>
<feature type="transmembrane region" description="Helical" evidence="6">
    <location>
        <begin position="42"/>
        <end position="66"/>
    </location>
</feature>
<protein>
    <submittedName>
        <fullName evidence="7">LysE family translocator</fullName>
    </submittedName>
</protein>
<evidence type="ECO:0000256" key="6">
    <source>
        <dbReference type="SAM" id="Phobius"/>
    </source>
</evidence>
<dbReference type="EMBL" id="JANUHA010000024">
    <property type="protein sequence ID" value="MCS0599217.1"/>
    <property type="molecule type" value="Genomic_DNA"/>
</dbReference>
<dbReference type="PANTHER" id="PTHR30086:SF20">
    <property type="entry name" value="ARGININE EXPORTER PROTEIN ARGO-RELATED"/>
    <property type="match status" value="1"/>
</dbReference>